<name>A0A239N5G2_9NOCA</name>
<evidence type="ECO:0000256" key="1">
    <source>
        <dbReference type="ARBA" id="ARBA00023015"/>
    </source>
</evidence>
<evidence type="ECO:0000259" key="4">
    <source>
        <dbReference type="PROSITE" id="PS50949"/>
    </source>
</evidence>
<dbReference type="PANTHER" id="PTHR38445:SF7">
    <property type="entry name" value="GNTR-FAMILY TRANSCRIPTIONAL REGULATOR"/>
    <property type="match status" value="1"/>
</dbReference>
<dbReference type="InterPro" id="IPR036388">
    <property type="entry name" value="WH-like_DNA-bd_sf"/>
</dbReference>
<keyword evidence="1" id="KW-0805">Transcription regulation</keyword>
<dbReference type="Pfam" id="PF00392">
    <property type="entry name" value="GntR"/>
    <property type="match status" value="1"/>
</dbReference>
<gene>
    <name evidence="5" type="ORF">SAMN05421642_1303</name>
</gene>
<feature type="domain" description="HTH gntR-type" evidence="4">
    <location>
        <begin position="12"/>
        <end position="80"/>
    </location>
</feature>
<keyword evidence="3" id="KW-0804">Transcription</keyword>
<dbReference type="PROSITE" id="PS50949">
    <property type="entry name" value="HTH_GNTR"/>
    <property type="match status" value="1"/>
</dbReference>
<proteinExistence type="predicted"/>
<dbReference type="EMBL" id="FZOW01000030">
    <property type="protein sequence ID" value="SNT50125.1"/>
    <property type="molecule type" value="Genomic_DNA"/>
</dbReference>
<dbReference type="Proteomes" id="UP000198327">
    <property type="component" value="Unassembled WGS sequence"/>
</dbReference>
<accession>A0A239N5G2</accession>
<sequence length="131" mass="13951">MIEFRIDRKSGIPTYVQLALQVRHALRRGDLAVGDKLPTAKDVVSTLAINPNTVLKAYKELEHDGLVEGRPGLGTFVVGSLAKSGMAEKAALAHELDAWVGHGANAGLARSDLEALVAAALDREFPEPEGQ</sequence>
<evidence type="ECO:0000313" key="5">
    <source>
        <dbReference type="EMBL" id="SNT50125.1"/>
    </source>
</evidence>
<keyword evidence="2" id="KW-0238">DNA-binding</keyword>
<dbReference type="Gene3D" id="1.10.10.10">
    <property type="entry name" value="Winged helix-like DNA-binding domain superfamily/Winged helix DNA-binding domain"/>
    <property type="match status" value="1"/>
</dbReference>
<dbReference type="GO" id="GO:0003700">
    <property type="term" value="F:DNA-binding transcription factor activity"/>
    <property type="evidence" value="ECO:0007669"/>
    <property type="project" value="InterPro"/>
</dbReference>
<dbReference type="OrthoDB" id="3192286at2"/>
<dbReference type="PANTHER" id="PTHR38445">
    <property type="entry name" value="HTH-TYPE TRANSCRIPTIONAL REPRESSOR YTRA"/>
    <property type="match status" value="1"/>
</dbReference>
<organism evidence="5 6">
    <name type="scientific">Rhodococcoides kyotonense</name>
    <dbReference type="NCBI Taxonomy" id="398843"/>
    <lineage>
        <taxon>Bacteria</taxon>
        <taxon>Bacillati</taxon>
        <taxon>Actinomycetota</taxon>
        <taxon>Actinomycetes</taxon>
        <taxon>Mycobacteriales</taxon>
        <taxon>Nocardiaceae</taxon>
        <taxon>Rhodococcoides</taxon>
    </lineage>
</organism>
<protein>
    <submittedName>
        <fullName evidence="5">GntR family transcriptional regulator</fullName>
    </submittedName>
</protein>
<dbReference type="InterPro" id="IPR000524">
    <property type="entry name" value="Tscrpt_reg_HTH_GntR"/>
</dbReference>
<dbReference type="GO" id="GO:0003677">
    <property type="term" value="F:DNA binding"/>
    <property type="evidence" value="ECO:0007669"/>
    <property type="project" value="UniProtKB-KW"/>
</dbReference>
<reference evidence="6" key="1">
    <citation type="submission" date="2017-06" db="EMBL/GenBank/DDBJ databases">
        <authorList>
            <person name="Varghese N."/>
            <person name="Submissions S."/>
        </authorList>
    </citation>
    <scope>NUCLEOTIDE SEQUENCE [LARGE SCALE GENOMIC DNA]</scope>
    <source>
        <strain evidence="6">JCM 23211</strain>
    </source>
</reference>
<dbReference type="RefSeq" id="WP_089252551.1">
    <property type="nucleotide sequence ID" value="NZ_FZOW01000030.1"/>
</dbReference>
<dbReference type="SUPFAM" id="SSF46785">
    <property type="entry name" value="Winged helix' DNA-binding domain"/>
    <property type="match status" value="1"/>
</dbReference>
<keyword evidence="6" id="KW-1185">Reference proteome</keyword>
<dbReference type="SMART" id="SM00345">
    <property type="entry name" value="HTH_GNTR"/>
    <property type="match status" value="1"/>
</dbReference>
<dbReference type="AlphaFoldDB" id="A0A239N5G2"/>
<evidence type="ECO:0000313" key="6">
    <source>
        <dbReference type="Proteomes" id="UP000198327"/>
    </source>
</evidence>
<dbReference type="CDD" id="cd07377">
    <property type="entry name" value="WHTH_GntR"/>
    <property type="match status" value="1"/>
</dbReference>
<dbReference type="InterPro" id="IPR036390">
    <property type="entry name" value="WH_DNA-bd_sf"/>
</dbReference>
<evidence type="ECO:0000256" key="3">
    <source>
        <dbReference type="ARBA" id="ARBA00023163"/>
    </source>
</evidence>
<evidence type="ECO:0000256" key="2">
    <source>
        <dbReference type="ARBA" id="ARBA00023125"/>
    </source>
</evidence>